<dbReference type="InterPro" id="IPR005531">
    <property type="entry name" value="Asp23"/>
</dbReference>
<protein>
    <recommendedName>
        <fullName evidence="4">Asp23/Gls24 family envelope stress response protein</fullName>
    </recommendedName>
</protein>
<evidence type="ECO:0000313" key="3">
    <source>
        <dbReference type="Proteomes" id="UP001418444"/>
    </source>
</evidence>
<organism evidence="2 3">
    <name type="scientific">Gordonia caeni</name>
    <dbReference type="NCBI Taxonomy" id="1007097"/>
    <lineage>
        <taxon>Bacteria</taxon>
        <taxon>Bacillati</taxon>
        <taxon>Actinomycetota</taxon>
        <taxon>Actinomycetes</taxon>
        <taxon>Mycobacteriales</taxon>
        <taxon>Gordoniaceae</taxon>
        <taxon>Gordonia</taxon>
    </lineage>
</organism>
<name>A0ABP7NKV8_9ACTN</name>
<dbReference type="Proteomes" id="UP001418444">
    <property type="component" value="Unassembled WGS sequence"/>
</dbReference>
<reference evidence="3" key="1">
    <citation type="journal article" date="2019" name="Int. J. Syst. Evol. Microbiol.">
        <title>The Global Catalogue of Microorganisms (GCM) 10K type strain sequencing project: providing services to taxonomists for standard genome sequencing and annotation.</title>
        <authorList>
            <consortium name="The Broad Institute Genomics Platform"/>
            <consortium name="The Broad Institute Genome Sequencing Center for Infectious Disease"/>
            <person name="Wu L."/>
            <person name="Ma J."/>
        </authorList>
    </citation>
    <scope>NUCLEOTIDE SEQUENCE [LARGE SCALE GENOMIC DNA]</scope>
    <source>
        <strain evidence="3">JCM 16923</strain>
    </source>
</reference>
<dbReference type="Pfam" id="PF03780">
    <property type="entry name" value="Asp23"/>
    <property type="match status" value="1"/>
</dbReference>
<keyword evidence="3" id="KW-1185">Reference proteome</keyword>
<evidence type="ECO:0008006" key="4">
    <source>
        <dbReference type="Google" id="ProtNLM"/>
    </source>
</evidence>
<comment type="similarity">
    <text evidence="1">Belongs to the asp23 family.</text>
</comment>
<sequence length="158" mass="16442">MADTATATLGPEQSRGRLTMADVVLEKVALRAALDVDGVVRHSGSLAGRVGAMVSRDTTAGTDYPRARVDSLAGTAHVVDVTVAVPWPSPVTRICGQVRTHVADELDRLTGGRPVRVNVTVAALVPGAAVRNRRDGLIELPAADDEPVAAPLPKEEPA</sequence>
<comment type="caution">
    <text evidence="2">The sequence shown here is derived from an EMBL/GenBank/DDBJ whole genome shotgun (WGS) entry which is preliminary data.</text>
</comment>
<evidence type="ECO:0000313" key="2">
    <source>
        <dbReference type="EMBL" id="GAA3948821.1"/>
    </source>
</evidence>
<proteinExistence type="inferred from homology"/>
<dbReference type="RefSeq" id="WP_344779815.1">
    <property type="nucleotide sequence ID" value="NZ_BAAAZW010000001.1"/>
</dbReference>
<dbReference type="EMBL" id="BAAAZW010000001">
    <property type="protein sequence ID" value="GAA3948821.1"/>
    <property type="molecule type" value="Genomic_DNA"/>
</dbReference>
<evidence type="ECO:0000256" key="1">
    <source>
        <dbReference type="ARBA" id="ARBA00005721"/>
    </source>
</evidence>
<accession>A0ABP7NKV8</accession>
<gene>
    <name evidence="2" type="ORF">GCM10022231_02730</name>
</gene>